<organism evidence="1 2">
    <name type="scientific">Leifsonella bigeumensis</name>
    <dbReference type="NCBI Taxonomy" id="433643"/>
    <lineage>
        <taxon>Bacteria</taxon>
        <taxon>Bacillati</taxon>
        <taxon>Actinomycetota</taxon>
        <taxon>Actinomycetes</taxon>
        <taxon>Micrococcales</taxon>
        <taxon>Microbacteriaceae</taxon>
        <taxon>Leifsonella</taxon>
    </lineage>
</organism>
<protein>
    <recommendedName>
        <fullName evidence="3">NYN domain-containing protein</fullName>
    </recommendedName>
</protein>
<dbReference type="CDD" id="cd18722">
    <property type="entry name" value="PIN_NicB-like"/>
    <property type="match status" value="1"/>
</dbReference>
<evidence type="ECO:0008006" key="3">
    <source>
        <dbReference type="Google" id="ProtNLM"/>
    </source>
</evidence>
<keyword evidence="2" id="KW-1185">Reference proteome</keyword>
<dbReference type="Gene3D" id="3.40.50.1010">
    <property type="entry name" value="5'-nuclease"/>
    <property type="match status" value="1"/>
</dbReference>
<accession>A0ABP7FID6</accession>
<name>A0ABP7FID6_9MICO</name>
<gene>
    <name evidence="1" type="ORF">GCM10022239_13890</name>
</gene>
<evidence type="ECO:0000313" key="1">
    <source>
        <dbReference type="EMBL" id="GAA3739487.1"/>
    </source>
</evidence>
<dbReference type="Proteomes" id="UP001501004">
    <property type="component" value="Unassembled WGS sequence"/>
</dbReference>
<comment type="caution">
    <text evidence="1">The sequence shown here is derived from an EMBL/GenBank/DDBJ whole genome shotgun (WGS) entry which is preliminary data.</text>
</comment>
<proteinExistence type="predicted"/>
<sequence>MLTKPAWPVMVKDVSGQPRPDSVFMVSVARREEKGSDVNVASHLLLDVLSNRVDAAIVISNDSDLAFPVKEVRRRVPVGLVNPTRNFPAGRMNGSASDGVGQHWWYQLRKTDFEDAQLPDPVGSIFRPVGW</sequence>
<evidence type="ECO:0000313" key="2">
    <source>
        <dbReference type="Proteomes" id="UP001501004"/>
    </source>
</evidence>
<dbReference type="EMBL" id="BAABAE010000003">
    <property type="protein sequence ID" value="GAA3739487.1"/>
    <property type="molecule type" value="Genomic_DNA"/>
</dbReference>
<reference evidence="2" key="1">
    <citation type="journal article" date="2019" name="Int. J. Syst. Evol. Microbiol.">
        <title>The Global Catalogue of Microorganisms (GCM) 10K type strain sequencing project: providing services to taxonomists for standard genome sequencing and annotation.</title>
        <authorList>
            <consortium name="The Broad Institute Genomics Platform"/>
            <consortium name="The Broad Institute Genome Sequencing Center for Infectious Disease"/>
            <person name="Wu L."/>
            <person name="Ma J."/>
        </authorList>
    </citation>
    <scope>NUCLEOTIDE SEQUENCE [LARGE SCALE GENOMIC DNA]</scope>
    <source>
        <strain evidence="2">JCM 16949</strain>
    </source>
</reference>